<sequence length="327" mass="33762">MILTVTLNAALDVTWHVDRLTPRSSHRVETAHERAGGKGINVARVLAFLGHTPVATGLAGGPTGRLIREGLHATGIRDEFVDVAGDSRRTLAVVSHDDGDATVFNGRGPQVTEAEWEAFRQHYASLLPEARVVVLSGSVPPGLPGNAYAQLIRDAAKAGAATVVDTSGPALTATLKAGPDVVKPNADEITAATGRHDLQVAAAALRAWGACTVVASAGPEGLYALTPDGGWLAKPPERLSGNPTGAGDACVAALAAGLAAGAPWADTLREAVALSAAAVPCPVAGDVDAGVYERFRRIAPVEVLPFPRDHPSVMLTVARIWHRSIIS</sequence>
<dbReference type="PROSITE" id="PS00583">
    <property type="entry name" value="PFKB_KINASES_1"/>
    <property type="match status" value="1"/>
</dbReference>
<dbReference type="PANTHER" id="PTHR46566">
    <property type="entry name" value="1-PHOSPHOFRUCTOKINASE-RELATED"/>
    <property type="match status" value="1"/>
</dbReference>
<evidence type="ECO:0000256" key="5">
    <source>
        <dbReference type="ARBA" id="ARBA00022840"/>
    </source>
</evidence>
<name>A0ABT6HU58_9ACTN</name>
<protein>
    <submittedName>
        <fullName evidence="8">1-phosphofructokinase family hexose kinase</fullName>
    </submittedName>
</protein>
<keyword evidence="3" id="KW-0547">Nucleotide-binding</keyword>
<dbReference type="NCBIfam" id="TIGR03168">
    <property type="entry name" value="1-PFK"/>
    <property type="match status" value="1"/>
</dbReference>
<dbReference type="InterPro" id="IPR011611">
    <property type="entry name" value="PfkB_dom"/>
</dbReference>
<dbReference type="Gene3D" id="3.40.1190.20">
    <property type="match status" value="1"/>
</dbReference>
<dbReference type="SUPFAM" id="SSF53613">
    <property type="entry name" value="Ribokinase-like"/>
    <property type="match status" value="1"/>
</dbReference>
<dbReference type="RefSeq" id="WP_279930457.1">
    <property type="nucleotide sequence ID" value="NZ_JARWBG010000029.1"/>
</dbReference>
<dbReference type="PIRSF" id="PIRSF000535">
    <property type="entry name" value="1PFK/6PFK/LacC"/>
    <property type="match status" value="1"/>
</dbReference>
<keyword evidence="9" id="KW-1185">Reference proteome</keyword>
<evidence type="ECO:0000256" key="1">
    <source>
        <dbReference type="ARBA" id="ARBA00010688"/>
    </source>
</evidence>
<evidence type="ECO:0000256" key="2">
    <source>
        <dbReference type="ARBA" id="ARBA00022679"/>
    </source>
</evidence>
<dbReference type="InterPro" id="IPR029056">
    <property type="entry name" value="Ribokinase-like"/>
</dbReference>
<evidence type="ECO:0000313" key="8">
    <source>
        <dbReference type="EMBL" id="MDH2391569.1"/>
    </source>
</evidence>
<gene>
    <name evidence="8" type="ORF">QCN29_22870</name>
</gene>
<dbReference type="PANTHER" id="PTHR46566:SF5">
    <property type="entry name" value="1-PHOSPHOFRUCTOKINASE"/>
    <property type="match status" value="1"/>
</dbReference>
<dbReference type="InterPro" id="IPR017583">
    <property type="entry name" value="Tagatose/fructose_Pkinase"/>
</dbReference>
<dbReference type="Proteomes" id="UP001223144">
    <property type="component" value="Unassembled WGS sequence"/>
</dbReference>
<evidence type="ECO:0000256" key="6">
    <source>
        <dbReference type="PIRNR" id="PIRNR000535"/>
    </source>
</evidence>
<evidence type="ECO:0000256" key="4">
    <source>
        <dbReference type="ARBA" id="ARBA00022777"/>
    </source>
</evidence>
<organism evidence="8 9">
    <name type="scientific">Streptomyces chengmaiensis</name>
    <dbReference type="NCBI Taxonomy" id="3040919"/>
    <lineage>
        <taxon>Bacteria</taxon>
        <taxon>Bacillati</taxon>
        <taxon>Actinomycetota</taxon>
        <taxon>Actinomycetes</taxon>
        <taxon>Kitasatosporales</taxon>
        <taxon>Streptomycetaceae</taxon>
        <taxon>Streptomyces</taxon>
    </lineage>
</organism>
<evidence type="ECO:0000259" key="7">
    <source>
        <dbReference type="Pfam" id="PF00294"/>
    </source>
</evidence>
<comment type="caution">
    <text evidence="8">The sequence shown here is derived from an EMBL/GenBank/DDBJ whole genome shotgun (WGS) entry which is preliminary data.</text>
</comment>
<dbReference type="InterPro" id="IPR002173">
    <property type="entry name" value="Carboh/pur_kinase_PfkB_CS"/>
</dbReference>
<dbReference type="PROSITE" id="PS00584">
    <property type="entry name" value="PFKB_KINASES_2"/>
    <property type="match status" value="1"/>
</dbReference>
<feature type="domain" description="Carbohydrate kinase PfkB" evidence="7">
    <location>
        <begin position="17"/>
        <end position="282"/>
    </location>
</feature>
<dbReference type="EMBL" id="JARWBG010000029">
    <property type="protein sequence ID" value="MDH2391569.1"/>
    <property type="molecule type" value="Genomic_DNA"/>
</dbReference>
<comment type="similarity">
    <text evidence="1">Belongs to the carbohydrate kinase PfkB family.</text>
</comment>
<keyword evidence="5" id="KW-0067">ATP-binding</keyword>
<keyword evidence="2 6" id="KW-0808">Transferase</keyword>
<dbReference type="CDD" id="cd01164">
    <property type="entry name" value="FruK_PfkB_like"/>
    <property type="match status" value="1"/>
</dbReference>
<evidence type="ECO:0000256" key="3">
    <source>
        <dbReference type="ARBA" id="ARBA00022741"/>
    </source>
</evidence>
<keyword evidence="4" id="KW-0418">Kinase</keyword>
<evidence type="ECO:0000313" key="9">
    <source>
        <dbReference type="Proteomes" id="UP001223144"/>
    </source>
</evidence>
<accession>A0ABT6HU58</accession>
<reference evidence="8 9" key="1">
    <citation type="submission" date="2023-04" db="EMBL/GenBank/DDBJ databases">
        <title>Streptomyces chengmaiensis sp. nov. isolated from the stem of mangrove plant in Hainan.</title>
        <authorList>
            <person name="Huang X."/>
            <person name="Zhou S."/>
            <person name="Chu X."/>
            <person name="Xie Y."/>
            <person name="Lin Y."/>
        </authorList>
    </citation>
    <scope>NUCLEOTIDE SEQUENCE [LARGE SCALE GENOMIC DNA]</scope>
    <source>
        <strain evidence="8 9">HNM0663</strain>
    </source>
</reference>
<dbReference type="Pfam" id="PF00294">
    <property type="entry name" value="PfkB"/>
    <property type="match status" value="1"/>
</dbReference>
<proteinExistence type="inferred from homology"/>